<accession>A0AA36HK76</accession>
<dbReference type="Gene3D" id="1.20.1050.10">
    <property type="match status" value="1"/>
</dbReference>
<feature type="compositionally biased region" description="Acidic residues" evidence="2">
    <location>
        <begin position="157"/>
        <end position="173"/>
    </location>
</feature>
<dbReference type="Pfam" id="PF13410">
    <property type="entry name" value="GST_C_2"/>
    <property type="match status" value="1"/>
</dbReference>
<dbReference type="EMBL" id="CAUJNA010000034">
    <property type="protein sequence ID" value="CAJ1370715.1"/>
    <property type="molecule type" value="Genomic_DNA"/>
</dbReference>
<protein>
    <submittedName>
        <fullName evidence="3">Uncharacterized protein</fullName>
    </submittedName>
</protein>
<sequence>MSCRCQSCSACEEKWERCKVFLSAACEGGKSDLCQGLQQLVDKWPAVLSALHAVPTPTRAKATQTEPQEVRWEPFLLSLHTRQLRWEAFCSWRKLLEESGKLEAVLRRQLRQRRGSLLRQSFQLWRQPKRPQEAAELLEETFLAWKICAEAARAEDVSEEPSEGEPVMEEPDAPDLSSAWGMVQEELCRAVCDLQQALKRQEVAEEQCSRAEGQIRSLEQDLAAAKTQLREAELRECEHFRYESLRRGRDSPEEACQQVGRAASQRLPLRRSQNTVSLPSLPTMRPGVLRMLDDEEVSEIIGISRGLTAAAIDSYTVCYTFCGLSQSLEDETRGKCTVCMEEFVKGALFALDETGIEHAENWHKPSRLRDDGVSLRLPAGLPTPPAAPPFRAEALWRIGRLWTGLSARAVRRVVSLEPGEAGAVTPRVFEARQRLFGAERPQLKFWHDAAGWCPHCMVSWVVMEEMEIPYVMDTTPLRAYLKPGEKKRQKLVPVIQLIEEHSKDGQWHFQEAMKGVGRGEQVCQMLQQRFPDRLPRPENGHWQLFKALQVAHSAYKRLKGRPTWGVAGNRPEHQEQLMSALDDLEAALAASAKRSDADAAAAKSCFLNGSKPNMMDLMLLPMLERVEALLLHPFLQVSGLELRNWPRVWAMLAEGRRPGVCSFGHLCSDAETLLAISLREDPGRTSALSLEGTILQPEASLMEAAHAAQHPPEATREAAARICANAKAVVSFACCGRGCGRAAAAAPARGAVATADAALRWVVAALLRPMDAVDLEVSARRAVEALSSEDSEAMAVPLRFLAQNVGVPRDMGAAPAAALRAHLRLLVAALEKRKPGKGIGRPRAVKMQPARVEALAEREKLRPLVDERRRMVRGAALTQCKPALTRLDSAKL</sequence>
<keyword evidence="1" id="KW-0175">Coiled coil</keyword>
<dbReference type="AlphaFoldDB" id="A0AA36HK76"/>
<reference evidence="3" key="1">
    <citation type="submission" date="2023-08" db="EMBL/GenBank/DDBJ databases">
        <authorList>
            <person name="Chen Y."/>
            <person name="Shah S."/>
            <person name="Dougan E. K."/>
            <person name="Thang M."/>
            <person name="Chan C."/>
        </authorList>
    </citation>
    <scope>NUCLEOTIDE SEQUENCE</scope>
</reference>
<dbReference type="Proteomes" id="UP001178507">
    <property type="component" value="Unassembled WGS sequence"/>
</dbReference>
<feature type="coiled-coil region" evidence="1">
    <location>
        <begin position="194"/>
        <end position="235"/>
    </location>
</feature>
<organism evidence="3 4">
    <name type="scientific">Effrenium voratum</name>
    <dbReference type="NCBI Taxonomy" id="2562239"/>
    <lineage>
        <taxon>Eukaryota</taxon>
        <taxon>Sar</taxon>
        <taxon>Alveolata</taxon>
        <taxon>Dinophyceae</taxon>
        <taxon>Suessiales</taxon>
        <taxon>Symbiodiniaceae</taxon>
        <taxon>Effrenium</taxon>
    </lineage>
</organism>
<name>A0AA36HK76_9DINO</name>
<evidence type="ECO:0000256" key="1">
    <source>
        <dbReference type="SAM" id="Coils"/>
    </source>
</evidence>
<evidence type="ECO:0000256" key="2">
    <source>
        <dbReference type="SAM" id="MobiDB-lite"/>
    </source>
</evidence>
<evidence type="ECO:0000313" key="3">
    <source>
        <dbReference type="EMBL" id="CAJ1370715.1"/>
    </source>
</evidence>
<evidence type="ECO:0000313" key="4">
    <source>
        <dbReference type="Proteomes" id="UP001178507"/>
    </source>
</evidence>
<keyword evidence="4" id="KW-1185">Reference proteome</keyword>
<feature type="region of interest" description="Disordered" evidence="2">
    <location>
        <begin position="155"/>
        <end position="175"/>
    </location>
</feature>
<gene>
    <name evidence="3" type="ORF">EVOR1521_LOCUS1221</name>
</gene>
<proteinExistence type="predicted"/>
<comment type="caution">
    <text evidence="3">The sequence shown here is derived from an EMBL/GenBank/DDBJ whole genome shotgun (WGS) entry which is preliminary data.</text>
</comment>